<name>A0A9N9E8X4_9GLOM</name>
<gene>
    <name evidence="1" type="ORF">PBRASI_LOCUS10879</name>
</gene>
<evidence type="ECO:0000313" key="2">
    <source>
        <dbReference type="Proteomes" id="UP000789739"/>
    </source>
</evidence>
<proteinExistence type="predicted"/>
<reference evidence="1" key="1">
    <citation type="submission" date="2021-06" db="EMBL/GenBank/DDBJ databases">
        <authorList>
            <person name="Kallberg Y."/>
            <person name="Tangrot J."/>
            <person name="Rosling A."/>
        </authorList>
    </citation>
    <scope>NUCLEOTIDE SEQUENCE</scope>
    <source>
        <strain evidence="1">BR232B</strain>
    </source>
</reference>
<comment type="caution">
    <text evidence="1">The sequence shown here is derived from an EMBL/GenBank/DDBJ whole genome shotgun (WGS) entry which is preliminary data.</text>
</comment>
<protein>
    <submittedName>
        <fullName evidence="1">6447_t:CDS:1</fullName>
    </submittedName>
</protein>
<dbReference type="AlphaFoldDB" id="A0A9N9E8X4"/>
<accession>A0A9N9E8X4</accession>
<sequence>MAICLDCWKLIQVNDVKPKKVYASAIYRYIEKIEPADLMKYHWDHECNNPKSQDGYARIIQTAYRRFKERVPSNARLAWLSLPNDNIPDDKKFLGSTSRKVKNPQTRDQFNQWKAEKIAMYKKYNNPQMLSFFYNSKYEEYYIPYDWIVRKKNQLRDRFSKRLQQLEV</sequence>
<evidence type="ECO:0000313" key="1">
    <source>
        <dbReference type="EMBL" id="CAG8662811.1"/>
    </source>
</evidence>
<dbReference type="EMBL" id="CAJVPI010003843">
    <property type="protein sequence ID" value="CAG8662811.1"/>
    <property type="molecule type" value="Genomic_DNA"/>
</dbReference>
<keyword evidence="2" id="KW-1185">Reference proteome</keyword>
<dbReference type="OrthoDB" id="2371335at2759"/>
<dbReference type="Proteomes" id="UP000789739">
    <property type="component" value="Unassembled WGS sequence"/>
</dbReference>
<feature type="non-terminal residue" evidence="1">
    <location>
        <position position="168"/>
    </location>
</feature>
<organism evidence="1 2">
    <name type="scientific">Paraglomus brasilianum</name>
    <dbReference type="NCBI Taxonomy" id="144538"/>
    <lineage>
        <taxon>Eukaryota</taxon>
        <taxon>Fungi</taxon>
        <taxon>Fungi incertae sedis</taxon>
        <taxon>Mucoromycota</taxon>
        <taxon>Glomeromycotina</taxon>
        <taxon>Glomeromycetes</taxon>
        <taxon>Paraglomerales</taxon>
        <taxon>Paraglomeraceae</taxon>
        <taxon>Paraglomus</taxon>
    </lineage>
</organism>